<sequence>MDLPFLDIHSHHQTTNPNVLRIQNWMVGVDDLRAGMLCSVGIHPWHIAPVPSLQYDVMESMISNNRVIGIGECGLDKHCKTNWNLQLEVFRYQIQLANENHKPLIIHSVRAYQEIIHELKAQKAQTPIVFHGFDKNITLAEQLLDKGYYLSLGAAIIHGNKDRLIQHIPLDRLFLETDDKTTNIVDIFSYFCAARKIGMNRLKAQLIENLEHVFGYTI</sequence>
<dbReference type="SUPFAM" id="SSF51556">
    <property type="entry name" value="Metallo-dependent hydrolases"/>
    <property type="match status" value="1"/>
</dbReference>
<dbReference type="InterPro" id="IPR032466">
    <property type="entry name" value="Metal_Hydrolase"/>
</dbReference>
<dbReference type="PANTHER" id="PTHR46124:SF2">
    <property type="entry name" value="D-AMINOACYL-TRNA DEACYLASE"/>
    <property type="match status" value="1"/>
</dbReference>
<dbReference type="RefSeq" id="WP_202104881.1">
    <property type="nucleotide sequence ID" value="NZ_JAERTY010000013.1"/>
</dbReference>
<name>A0ABS1R9F6_9SPHI</name>
<reference evidence="1 2" key="1">
    <citation type="submission" date="2021-01" db="EMBL/GenBank/DDBJ databases">
        <title>C459-1 draft genome sequence.</title>
        <authorList>
            <person name="Zhang X.-F."/>
        </authorList>
    </citation>
    <scope>NUCLEOTIDE SEQUENCE [LARGE SCALE GENOMIC DNA]</scope>
    <source>
        <strain evidence="2">C459-1</strain>
    </source>
</reference>
<proteinExistence type="predicted"/>
<dbReference type="PANTHER" id="PTHR46124">
    <property type="entry name" value="D-AMINOACYL-TRNA DEACYLASE"/>
    <property type="match status" value="1"/>
</dbReference>
<dbReference type="Proteomes" id="UP000625283">
    <property type="component" value="Unassembled WGS sequence"/>
</dbReference>
<dbReference type="GO" id="GO:0016787">
    <property type="term" value="F:hydrolase activity"/>
    <property type="evidence" value="ECO:0007669"/>
    <property type="project" value="UniProtKB-KW"/>
</dbReference>
<dbReference type="InterPro" id="IPR001130">
    <property type="entry name" value="TatD-like"/>
</dbReference>
<dbReference type="Pfam" id="PF01026">
    <property type="entry name" value="TatD_DNase"/>
    <property type="match status" value="1"/>
</dbReference>
<keyword evidence="2" id="KW-1185">Reference proteome</keyword>
<accession>A0ABS1R9F6</accession>
<organism evidence="1 2">
    <name type="scientific">Sphingobacterium faecale</name>
    <dbReference type="NCBI Taxonomy" id="2803775"/>
    <lineage>
        <taxon>Bacteria</taxon>
        <taxon>Pseudomonadati</taxon>
        <taxon>Bacteroidota</taxon>
        <taxon>Sphingobacteriia</taxon>
        <taxon>Sphingobacteriales</taxon>
        <taxon>Sphingobacteriaceae</taxon>
        <taxon>Sphingobacterium</taxon>
    </lineage>
</organism>
<dbReference type="Gene3D" id="3.20.20.140">
    <property type="entry name" value="Metal-dependent hydrolases"/>
    <property type="match status" value="1"/>
</dbReference>
<gene>
    <name evidence="1" type="ORF">JKG61_20505</name>
</gene>
<evidence type="ECO:0000313" key="2">
    <source>
        <dbReference type="Proteomes" id="UP000625283"/>
    </source>
</evidence>
<dbReference type="CDD" id="cd01310">
    <property type="entry name" value="TatD_DNAse"/>
    <property type="match status" value="1"/>
</dbReference>
<comment type="caution">
    <text evidence="1">The sequence shown here is derived from an EMBL/GenBank/DDBJ whole genome shotgun (WGS) entry which is preliminary data.</text>
</comment>
<keyword evidence="1" id="KW-0378">Hydrolase</keyword>
<dbReference type="EMBL" id="JAERTY010000013">
    <property type="protein sequence ID" value="MBL1411150.1"/>
    <property type="molecule type" value="Genomic_DNA"/>
</dbReference>
<protein>
    <submittedName>
        <fullName evidence="1">TatD family hydrolase</fullName>
    </submittedName>
</protein>
<evidence type="ECO:0000313" key="1">
    <source>
        <dbReference type="EMBL" id="MBL1411150.1"/>
    </source>
</evidence>